<proteinExistence type="predicted"/>
<accession>A0A5B8MQV8</accession>
<dbReference type="Proteomes" id="UP000316726">
    <property type="component" value="Chromosome 6"/>
</dbReference>
<reference evidence="2 3" key="1">
    <citation type="submission" date="2018-07" db="EMBL/GenBank/DDBJ databases">
        <title>The complete nuclear genome of the prasinophyte Chloropicon primus (CCMP1205).</title>
        <authorList>
            <person name="Pombert J.-F."/>
            <person name="Otis C."/>
            <person name="Turmel M."/>
            <person name="Lemieux C."/>
        </authorList>
    </citation>
    <scope>NUCLEOTIDE SEQUENCE [LARGE SCALE GENOMIC DNA]</scope>
    <source>
        <strain evidence="2 3">CCMP1205</strain>
    </source>
</reference>
<feature type="region of interest" description="Disordered" evidence="1">
    <location>
        <begin position="1"/>
        <end position="26"/>
    </location>
</feature>
<organism evidence="2 3">
    <name type="scientific">Chloropicon primus</name>
    <dbReference type="NCBI Taxonomy" id="1764295"/>
    <lineage>
        <taxon>Eukaryota</taxon>
        <taxon>Viridiplantae</taxon>
        <taxon>Chlorophyta</taxon>
        <taxon>Chloropicophyceae</taxon>
        <taxon>Chloropicales</taxon>
        <taxon>Chloropicaceae</taxon>
        <taxon>Chloropicon</taxon>
    </lineage>
</organism>
<dbReference type="EMBL" id="CP031039">
    <property type="protein sequence ID" value="QDZ21692.1"/>
    <property type="molecule type" value="Genomic_DNA"/>
</dbReference>
<name>A0A5B8MQV8_9CHLO</name>
<feature type="region of interest" description="Disordered" evidence="1">
    <location>
        <begin position="54"/>
        <end position="106"/>
    </location>
</feature>
<evidence type="ECO:0000256" key="1">
    <source>
        <dbReference type="SAM" id="MobiDB-lite"/>
    </source>
</evidence>
<dbReference type="AlphaFoldDB" id="A0A5B8MQV8"/>
<protein>
    <recommendedName>
        <fullName evidence="4">Myb-like domain-containing protein</fullName>
    </recommendedName>
</protein>
<evidence type="ECO:0008006" key="4">
    <source>
        <dbReference type="Google" id="ProtNLM"/>
    </source>
</evidence>
<feature type="compositionally biased region" description="Basic residues" evidence="1">
    <location>
        <begin position="75"/>
        <end position="98"/>
    </location>
</feature>
<feature type="compositionally biased region" description="Basic and acidic residues" evidence="1">
    <location>
        <begin position="7"/>
        <end position="23"/>
    </location>
</feature>
<evidence type="ECO:0000313" key="2">
    <source>
        <dbReference type="EMBL" id="QDZ21692.1"/>
    </source>
</evidence>
<keyword evidence="3" id="KW-1185">Reference proteome</keyword>
<gene>
    <name evidence="2" type="ORF">A3770_06p42100</name>
</gene>
<evidence type="ECO:0000313" key="3">
    <source>
        <dbReference type="Proteomes" id="UP000316726"/>
    </source>
</evidence>
<dbReference type="Gene3D" id="1.10.246.220">
    <property type="match status" value="1"/>
</dbReference>
<sequence>MGRRTKRECVKRYQEKKALQAREKKLRSRATLAAKNRKKVAKKEKVVRKLKEAVKAEVGRGRIARPTRKVPAGKAKAKTASKAAHARTKKAAPAKKKAKVAETQRVVVSQEPPEKKILGIASNPGRRRRKAAEGEKKYTGFSLAEDVGVLDPQKDYSGYFTKEKGRGGVIFEGFVVKPSEKGDGLYDVAVRYPDGSIHHKLHSAHVLREITQPFDKLLKRTVTRTMHGGGVAKGHIKKYLGTIHPEDPTVHTFLIGYPELETEEYLTNYKFGFDDTEETERYCELDPLEPTAAQKFDSYKHPYAKGERIEVDEKDQMCVDIFYCHEGKMKSVPVWVPRNGTVATLRHCIWQKSEWMDGWQPSAQTLLYGEHLLGREPSKPLKDFEIDDRDVISVQLIPLKELVKARDLENEYEKLHRMDVNIREMESLEDRPRKGKATGKSAGTSRMNDQYSRWKLDEVTKLVELIEEWYRYGKHRESGLWSGIKSAGGETFKRRKASDLRIKWRNLKNSAKLPPERRRGATAFPESLYDEVRRITKEWDSVKAKTGP</sequence>